<dbReference type="InterPro" id="IPR013103">
    <property type="entry name" value="RVT_2"/>
</dbReference>
<organism evidence="3 4">
    <name type="scientific">Gossypium stocksii</name>
    <dbReference type="NCBI Taxonomy" id="47602"/>
    <lineage>
        <taxon>Eukaryota</taxon>
        <taxon>Viridiplantae</taxon>
        <taxon>Streptophyta</taxon>
        <taxon>Embryophyta</taxon>
        <taxon>Tracheophyta</taxon>
        <taxon>Spermatophyta</taxon>
        <taxon>Magnoliopsida</taxon>
        <taxon>eudicotyledons</taxon>
        <taxon>Gunneridae</taxon>
        <taxon>Pentapetalae</taxon>
        <taxon>rosids</taxon>
        <taxon>malvids</taxon>
        <taxon>Malvales</taxon>
        <taxon>Malvaceae</taxon>
        <taxon>Malvoideae</taxon>
        <taxon>Gossypium</taxon>
    </lineage>
</organism>
<feature type="domain" description="Reverse transcriptase Ty1/copia-type" evidence="2">
    <location>
        <begin position="2"/>
        <end position="91"/>
    </location>
</feature>
<dbReference type="OrthoDB" id="411615at2759"/>
<name>A0A9D3WC99_9ROSI</name>
<sequence length="156" mass="16637">MLVAKGCSQVPRCDFKEIFSPMVKSATIWTILSVVASKSWQLHQVNVNNAFLNVDHIEEVYMQQPLGYVQCGVNGEPLVCRLTKALYGVQQLVGKKARDEGGDGGCEGIVDGDGEGKEIGKGDDKVEGEGVCGGEGGGEDAASSRSMCWSAKNPRQ</sequence>
<reference evidence="3 4" key="1">
    <citation type="journal article" date="2021" name="Plant Biotechnol. J.">
        <title>Multi-omics assisted identification of the key and species-specific regulatory components of drought-tolerant mechanisms in Gossypium stocksii.</title>
        <authorList>
            <person name="Yu D."/>
            <person name="Ke L."/>
            <person name="Zhang D."/>
            <person name="Wu Y."/>
            <person name="Sun Y."/>
            <person name="Mei J."/>
            <person name="Sun J."/>
            <person name="Sun Y."/>
        </authorList>
    </citation>
    <scope>NUCLEOTIDE SEQUENCE [LARGE SCALE GENOMIC DNA]</scope>
    <source>
        <strain evidence="4">cv. E1</strain>
        <tissue evidence="3">Leaf</tissue>
    </source>
</reference>
<feature type="compositionally biased region" description="Basic and acidic residues" evidence="1">
    <location>
        <begin position="114"/>
        <end position="128"/>
    </location>
</feature>
<keyword evidence="4" id="KW-1185">Reference proteome</keyword>
<dbReference type="Proteomes" id="UP000828251">
    <property type="component" value="Unassembled WGS sequence"/>
</dbReference>
<proteinExistence type="predicted"/>
<accession>A0A9D3WC99</accession>
<gene>
    <name evidence="3" type="ORF">J1N35_005124</name>
</gene>
<dbReference type="EMBL" id="JAIQCV010000002">
    <property type="protein sequence ID" value="KAH1121964.1"/>
    <property type="molecule type" value="Genomic_DNA"/>
</dbReference>
<protein>
    <recommendedName>
        <fullName evidence="2">Reverse transcriptase Ty1/copia-type domain-containing protein</fullName>
    </recommendedName>
</protein>
<feature type="region of interest" description="Disordered" evidence="1">
    <location>
        <begin position="96"/>
        <end position="156"/>
    </location>
</feature>
<dbReference type="Pfam" id="PF07727">
    <property type="entry name" value="RVT_2"/>
    <property type="match status" value="1"/>
</dbReference>
<evidence type="ECO:0000313" key="4">
    <source>
        <dbReference type="Proteomes" id="UP000828251"/>
    </source>
</evidence>
<comment type="caution">
    <text evidence="3">The sequence shown here is derived from an EMBL/GenBank/DDBJ whole genome shotgun (WGS) entry which is preliminary data.</text>
</comment>
<evidence type="ECO:0000313" key="3">
    <source>
        <dbReference type="EMBL" id="KAH1121964.1"/>
    </source>
</evidence>
<evidence type="ECO:0000259" key="2">
    <source>
        <dbReference type="Pfam" id="PF07727"/>
    </source>
</evidence>
<evidence type="ECO:0000256" key="1">
    <source>
        <dbReference type="SAM" id="MobiDB-lite"/>
    </source>
</evidence>
<dbReference type="AlphaFoldDB" id="A0A9D3WC99"/>